<evidence type="ECO:0000256" key="1">
    <source>
        <dbReference type="ARBA" id="ARBA00004383"/>
    </source>
</evidence>
<feature type="transmembrane region" description="Helical" evidence="10">
    <location>
        <begin position="6"/>
        <end position="24"/>
    </location>
</feature>
<dbReference type="GO" id="GO:0055085">
    <property type="term" value="P:transmembrane transport"/>
    <property type="evidence" value="ECO:0007669"/>
    <property type="project" value="InterPro"/>
</dbReference>
<dbReference type="SUPFAM" id="SSF74653">
    <property type="entry name" value="TolA/TonB C-terminal domain"/>
    <property type="match status" value="1"/>
</dbReference>
<keyword evidence="4" id="KW-1003">Cell membrane</keyword>
<dbReference type="PANTHER" id="PTHR33446:SF2">
    <property type="entry name" value="PROTEIN TONB"/>
    <property type="match status" value="1"/>
</dbReference>
<dbReference type="Proteomes" id="UP000261174">
    <property type="component" value="Unassembled WGS sequence"/>
</dbReference>
<evidence type="ECO:0000256" key="10">
    <source>
        <dbReference type="SAM" id="Phobius"/>
    </source>
</evidence>
<dbReference type="CDD" id="cd07341">
    <property type="entry name" value="M56_BlaR1_MecR1_like"/>
    <property type="match status" value="1"/>
</dbReference>
<protein>
    <submittedName>
        <fullName evidence="12">M56 family peptidase</fullName>
    </submittedName>
</protein>
<dbReference type="GO" id="GO:0031992">
    <property type="term" value="F:energy transducer activity"/>
    <property type="evidence" value="ECO:0007669"/>
    <property type="project" value="TreeGrafter"/>
</dbReference>
<feature type="transmembrane region" description="Helical" evidence="10">
    <location>
        <begin position="36"/>
        <end position="55"/>
    </location>
</feature>
<dbReference type="Pfam" id="PF05569">
    <property type="entry name" value="Peptidase_M56"/>
    <property type="match status" value="1"/>
</dbReference>
<evidence type="ECO:0000313" key="12">
    <source>
        <dbReference type="EMBL" id="RFM32069.1"/>
    </source>
</evidence>
<feature type="transmembrane region" description="Helical" evidence="10">
    <location>
        <begin position="84"/>
        <end position="105"/>
    </location>
</feature>
<dbReference type="InterPro" id="IPR037682">
    <property type="entry name" value="TonB_C"/>
</dbReference>
<evidence type="ECO:0000256" key="7">
    <source>
        <dbReference type="ARBA" id="ARBA00022927"/>
    </source>
</evidence>
<dbReference type="OrthoDB" id="9814002at2"/>
<dbReference type="Pfam" id="PF03544">
    <property type="entry name" value="TonB_C"/>
    <property type="match status" value="1"/>
</dbReference>
<reference evidence="12 13" key="1">
    <citation type="submission" date="2018-08" db="EMBL/GenBank/DDBJ databases">
        <title>Chitinophaga sp. K20C18050901, a novel bacterium isolated from forest soil.</title>
        <authorList>
            <person name="Wang C."/>
        </authorList>
    </citation>
    <scope>NUCLEOTIDE SEQUENCE [LARGE SCALE GENOMIC DNA]</scope>
    <source>
        <strain evidence="12 13">K20C18050901</strain>
    </source>
</reference>
<evidence type="ECO:0000313" key="13">
    <source>
        <dbReference type="Proteomes" id="UP000261174"/>
    </source>
</evidence>
<comment type="caution">
    <text evidence="12">The sequence shown here is derived from an EMBL/GenBank/DDBJ whole genome shotgun (WGS) entry which is preliminary data.</text>
</comment>
<evidence type="ECO:0000256" key="2">
    <source>
        <dbReference type="ARBA" id="ARBA00006555"/>
    </source>
</evidence>
<dbReference type="GO" id="GO:0015031">
    <property type="term" value="P:protein transport"/>
    <property type="evidence" value="ECO:0007669"/>
    <property type="project" value="UniProtKB-KW"/>
</dbReference>
<feature type="transmembrane region" description="Helical" evidence="10">
    <location>
        <begin position="253"/>
        <end position="271"/>
    </location>
</feature>
<comment type="similarity">
    <text evidence="2">Belongs to the TonB family.</text>
</comment>
<dbReference type="Gene3D" id="3.30.1150.10">
    <property type="match status" value="1"/>
</dbReference>
<evidence type="ECO:0000256" key="4">
    <source>
        <dbReference type="ARBA" id="ARBA00022475"/>
    </source>
</evidence>
<evidence type="ECO:0000256" key="9">
    <source>
        <dbReference type="ARBA" id="ARBA00023136"/>
    </source>
</evidence>
<dbReference type="PROSITE" id="PS52015">
    <property type="entry name" value="TONB_CTD"/>
    <property type="match status" value="1"/>
</dbReference>
<keyword evidence="3" id="KW-0813">Transport</keyword>
<evidence type="ECO:0000259" key="11">
    <source>
        <dbReference type="PROSITE" id="PS52015"/>
    </source>
</evidence>
<comment type="subcellular location">
    <subcellularLocation>
        <location evidence="1">Cell inner membrane</location>
        <topology evidence="1">Single-pass membrane protein</topology>
        <orientation evidence="1">Periplasmic side</orientation>
    </subcellularLocation>
</comment>
<evidence type="ECO:0000256" key="8">
    <source>
        <dbReference type="ARBA" id="ARBA00022989"/>
    </source>
</evidence>
<accession>A0A3E1NVX6</accession>
<keyword evidence="8 10" id="KW-1133">Transmembrane helix</keyword>
<name>A0A3E1NVX6_9BACT</name>
<sequence length="392" mass="44142">MMLLPYIVKVLICSGVLYGYYALALKNSTMHLWNRVFLLLAPVCSLVLPLIQFPFVQQGMVMKMLEVRAYAGSSTAQAGAPFDVIPLLYTLYIGVVLVLWVRMVLSWRKLKLLAAQGEVQEDAGFTIIRHQEVVSPFSFFSKIFFNNTPDETVLRHELAHVQGYHTMDKLWMEILCAACWLNPFFYLMKRELAMVHEFIADKAAASDRQADYAKVLLQMTLQTQSIAGVSTFGQSPVKRRITMLLARKTHYTFIKKTFIIPIAIVLLLMMGSQRPTMAVTNPAAMDEVFTFVEKPPMYVGGEEALVKYLSQNIHYPKDAQRDGVGGTVFVQFIVGADGGIRDVKTVGNKLGHGLEEESIRVVKTMPKWDAGSQGGKKVNVMFNLPIRYQLEI</sequence>
<evidence type="ECO:0000256" key="3">
    <source>
        <dbReference type="ARBA" id="ARBA00022448"/>
    </source>
</evidence>
<organism evidence="12 13">
    <name type="scientific">Chitinophaga silvisoli</name>
    <dbReference type="NCBI Taxonomy" id="2291814"/>
    <lineage>
        <taxon>Bacteria</taxon>
        <taxon>Pseudomonadati</taxon>
        <taxon>Bacteroidota</taxon>
        <taxon>Chitinophagia</taxon>
        <taxon>Chitinophagales</taxon>
        <taxon>Chitinophagaceae</taxon>
        <taxon>Chitinophaga</taxon>
    </lineage>
</organism>
<gene>
    <name evidence="12" type="ORF">DXN04_25110</name>
</gene>
<dbReference type="PANTHER" id="PTHR33446">
    <property type="entry name" value="PROTEIN TONB-RELATED"/>
    <property type="match status" value="1"/>
</dbReference>
<dbReference type="GO" id="GO:0098797">
    <property type="term" value="C:plasma membrane protein complex"/>
    <property type="evidence" value="ECO:0007669"/>
    <property type="project" value="TreeGrafter"/>
</dbReference>
<keyword evidence="9 10" id="KW-0472">Membrane</keyword>
<keyword evidence="7" id="KW-0653">Protein transport</keyword>
<dbReference type="InterPro" id="IPR006260">
    <property type="entry name" value="TonB/TolA_C"/>
</dbReference>
<proteinExistence type="inferred from homology"/>
<evidence type="ECO:0000256" key="6">
    <source>
        <dbReference type="ARBA" id="ARBA00022692"/>
    </source>
</evidence>
<dbReference type="RefSeq" id="WP_116856157.1">
    <property type="nucleotide sequence ID" value="NZ_QTJV01000010.1"/>
</dbReference>
<evidence type="ECO:0000256" key="5">
    <source>
        <dbReference type="ARBA" id="ARBA00022519"/>
    </source>
</evidence>
<feature type="domain" description="TonB C-terminal" evidence="11">
    <location>
        <begin position="300"/>
        <end position="392"/>
    </location>
</feature>
<dbReference type="NCBIfam" id="TIGR01352">
    <property type="entry name" value="tonB_Cterm"/>
    <property type="match status" value="1"/>
</dbReference>
<dbReference type="EMBL" id="QTJV01000010">
    <property type="protein sequence ID" value="RFM32069.1"/>
    <property type="molecule type" value="Genomic_DNA"/>
</dbReference>
<dbReference type="InterPro" id="IPR008756">
    <property type="entry name" value="Peptidase_M56"/>
</dbReference>
<dbReference type="AlphaFoldDB" id="A0A3E1NVX6"/>
<keyword evidence="5" id="KW-0997">Cell inner membrane</keyword>
<keyword evidence="13" id="KW-1185">Reference proteome</keyword>
<dbReference type="InterPro" id="IPR051045">
    <property type="entry name" value="TonB-dependent_transducer"/>
</dbReference>
<keyword evidence="6 10" id="KW-0812">Transmembrane</keyword>